<keyword evidence="2" id="KW-0378">Hydrolase</keyword>
<evidence type="ECO:0000256" key="5">
    <source>
        <dbReference type="SAM" id="SignalP"/>
    </source>
</evidence>
<dbReference type="GO" id="GO:0003847">
    <property type="term" value="F:1-alkyl-2-acetylglycerophosphocholine esterase activity"/>
    <property type="evidence" value="ECO:0007669"/>
    <property type="project" value="UniProtKB-EC"/>
</dbReference>
<dbReference type="Gene3D" id="3.40.50.1820">
    <property type="entry name" value="alpha/beta hydrolase"/>
    <property type="match status" value="1"/>
</dbReference>
<evidence type="ECO:0000256" key="3">
    <source>
        <dbReference type="ARBA" id="ARBA00022963"/>
    </source>
</evidence>
<feature type="domain" description="AB hydrolase-1" evidence="6">
    <location>
        <begin position="113"/>
        <end position="241"/>
    </location>
</feature>
<protein>
    <recommendedName>
        <fullName evidence="1">1-alkyl-2-acetylglycerophosphocholine esterase</fullName>
        <ecNumber evidence="1">3.1.1.47</ecNumber>
    </recommendedName>
</protein>
<dbReference type="GeneID" id="70251705"/>
<sequence>MLCSFTHLFLVLGTVAAIQVSTPSGQYGIGSRQYILNHITPNDPSLGDGKFILMTIYYPTYHKATKSLPYMDPANAKIFGDAWAYPNGSLETLQTALQPNAPFLEVASSPHLPTLLFSPGLGNNGFMYYGLNSELASHGWTTIVIDHPGDPTLLHLPDGKSVAGFDINFNPSDTEVLQIYDYRVSDMVAVAANFPYWVEESHAPFNTSHYIALGHSIGGAAAAGAASKVNEIIGGINMDGAFVSPYKNIEKPFLILNSVNHSSDPFLALNDVDHLSDPSQKDFIDIQSSWWELLSIFGAFHYDYTDAVHWVERLGIENKTQMPSLGSIGGDRMLKIVSKYTTEFLNFVLGENGCIFTHPSLEWREVIYVNGSSFPAF</sequence>
<proteinExistence type="predicted"/>
<dbReference type="EMBL" id="JAJTJA010000001">
    <property type="protein sequence ID" value="KAH8705619.1"/>
    <property type="molecule type" value="Genomic_DNA"/>
</dbReference>
<keyword evidence="8" id="KW-1185">Reference proteome</keyword>
<dbReference type="InterPro" id="IPR000073">
    <property type="entry name" value="AB_hydrolase_1"/>
</dbReference>
<dbReference type="RefSeq" id="XP_046078240.1">
    <property type="nucleotide sequence ID" value="XM_046221418.1"/>
</dbReference>
<dbReference type="Pfam" id="PF00561">
    <property type="entry name" value="Abhydrolase_1"/>
    <property type="match status" value="1"/>
</dbReference>
<keyword evidence="3" id="KW-0442">Lipid degradation</keyword>
<evidence type="ECO:0000256" key="1">
    <source>
        <dbReference type="ARBA" id="ARBA00013201"/>
    </source>
</evidence>
<keyword evidence="5" id="KW-0732">Signal</keyword>
<evidence type="ECO:0000256" key="2">
    <source>
        <dbReference type="ARBA" id="ARBA00022801"/>
    </source>
</evidence>
<dbReference type="GO" id="GO:0016042">
    <property type="term" value="P:lipid catabolic process"/>
    <property type="evidence" value="ECO:0007669"/>
    <property type="project" value="UniProtKB-KW"/>
</dbReference>
<dbReference type="InterPro" id="IPR029058">
    <property type="entry name" value="AB_hydrolase_fold"/>
</dbReference>
<evidence type="ECO:0000256" key="4">
    <source>
        <dbReference type="ARBA" id="ARBA00023098"/>
    </source>
</evidence>
<feature type="chain" id="PRO_5042233406" description="1-alkyl-2-acetylglycerophosphocholine esterase" evidence="5">
    <location>
        <begin position="18"/>
        <end position="377"/>
    </location>
</feature>
<dbReference type="Proteomes" id="UP001201262">
    <property type="component" value="Unassembled WGS sequence"/>
</dbReference>
<reference evidence="7" key="1">
    <citation type="submission" date="2021-12" db="EMBL/GenBank/DDBJ databases">
        <title>Convergent genome expansion in fungi linked to evolution of root-endophyte symbiosis.</title>
        <authorList>
            <consortium name="DOE Joint Genome Institute"/>
            <person name="Ke Y.-H."/>
            <person name="Bonito G."/>
            <person name="Liao H.-L."/>
            <person name="Looney B."/>
            <person name="Rojas-Flechas A."/>
            <person name="Nash J."/>
            <person name="Hameed K."/>
            <person name="Schadt C."/>
            <person name="Martin F."/>
            <person name="Crous P.W."/>
            <person name="Miettinen O."/>
            <person name="Magnuson J.K."/>
            <person name="Labbe J."/>
            <person name="Jacobson D."/>
            <person name="Doktycz M.J."/>
            <person name="Veneault-Fourrey C."/>
            <person name="Kuo A."/>
            <person name="Mondo S."/>
            <person name="Calhoun S."/>
            <person name="Riley R."/>
            <person name="Ohm R."/>
            <person name="LaButti K."/>
            <person name="Andreopoulos B."/>
            <person name="Pangilinan J."/>
            <person name="Nolan M."/>
            <person name="Tritt A."/>
            <person name="Clum A."/>
            <person name="Lipzen A."/>
            <person name="Daum C."/>
            <person name="Barry K."/>
            <person name="Grigoriev I.V."/>
            <person name="Vilgalys R."/>
        </authorList>
    </citation>
    <scope>NUCLEOTIDE SEQUENCE</scope>
    <source>
        <strain evidence="7">PMI_201</strain>
    </source>
</reference>
<dbReference type="EC" id="3.1.1.47" evidence="1"/>
<comment type="caution">
    <text evidence="7">The sequence shown here is derived from an EMBL/GenBank/DDBJ whole genome shotgun (WGS) entry which is preliminary data.</text>
</comment>
<dbReference type="PANTHER" id="PTHR10272">
    <property type="entry name" value="PLATELET-ACTIVATING FACTOR ACETYLHYDROLASE"/>
    <property type="match status" value="1"/>
</dbReference>
<evidence type="ECO:0000313" key="7">
    <source>
        <dbReference type="EMBL" id="KAH8705619.1"/>
    </source>
</evidence>
<name>A0AAD4L823_9EURO</name>
<accession>A0AAD4L823</accession>
<keyword evidence="4" id="KW-0443">Lipid metabolism</keyword>
<evidence type="ECO:0000259" key="6">
    <source>
        <dbReference type="Pfam" id="PF00561"/>
    </source>
</evidence>
<dbReference type="SUPFAM" id="SSF53474">
    <property type="entry name" value="alpha/beta-Hydrolases"/>
    <property type="match status" value="1"/>
</dbReference>
<dbReference type="AlphaFoldDB" id="A0AAD4L823"/>
<evidence type="ECO:0000313" key="8">
    <source>
        <dbReference type="Proteomes" id="UP001201262"/>
    </source>
</evidence>
<dbReference type="PANTHER" id="PTHR10272:SF14">
    <property type="entry name" value="PAF ACETYLHYDROLASE FAMILY PROTEIN"/>
    <property type="match status" value="1"/>
</dbReference>
<feature type="signal peptide" evidence="5">
    <location>
        <begin position="1"/>
        <end position="17"/>
    </location>
</feature>
<organism evidence="7 8">
    <name type="scientific">Talaromyces proteolyticus</name>
    <dbReference type="NCBI Taxonomy" id="1131652"/>
    <lineage>
        <taxon>Eukaryota</taxon>
        <taxon>Fungi</taxon>
        <taxon>Dikarya</taxon>
        <taxon>Ascomycota</taxon>
        <taxon>Pezizomycotina</taxon>
        <taxon>Eurotiomycetes</taxon>
        <taxon>Eurotiomycetidae</taxon>
        <taxon>Eurotiales</taxon>
        <taxon>Trichocomaceae</taxon>
        <taxon>Talaromyces</taxon>
        <taxon>Talaromyces sect. Bacilispori</taxon>
    </lineage>
</organism>
<gene>
    <name evidence="7" type="ORF">BGW36DRAFT_435505</name>
</gene>